<dbReference type="EMBL" id="FYDG01000001">
    <property type="protein sequence ID" value="SNB59958.1"/>
    <property type="molecule type" value="Genomic_DNA"/>
</dbReference>
<keyword evidence="2" id="KW-1185">Reference proteome</keyword>
<evidence type="ECO:0000313" key="2">
    <source>
        <dbReference type="Proteomes" id="UP000198418"/>
    </source>
</evidence>
<reference evidence="2" key="1">
    <citation type="submission" date="2017-06" db="EMBL/GenBank/DDBJ databases">
        <authorList>
            <person name="Varghese N."/>
            <person name="Submissions S."/>
        </authorList>
    </citation>
    <scope>NUCLEOTIDE SEQUENCE [LARGE SCALE GENOMIC DNA]</scope>
    <source>
        <strain evidence="2">DSM 137</strain>
    </source>
</reference>
<dbReference type="Proteomes" id="UP000198418">
    <property type="component" value="Unassembled WGS sequence"/>
</dbReference>
<accession>A0A212QL50</accession>
<protein>
    <submittedName>
        <fullName evidence="1">Uncharacterized protein</fullName>
    </submittedName>
</protein>
<dbReference type="AlphaFoldDB" id="A0A212QL50"/>
<name>A0A212QL50_RHOAC</name>
<proteinExistence type="predicted"/>
<evidence type="ECO:0000313" key="1">
    <source>
        <dbReference type="EMBL" id="SNB59958.1"/>
    </source>
</evidence>
<sequence>MPTQISQACGVVQIVSFIVFPPGGRFGLCYRA</sequence>
<gene>
    <name evidence="1" type="ORF">SAMN06265338_101706</name>
</gene>
<organism evidence="1 2">
    <name type="scientific">Rhodoblastus acidophilus</name>
    <name type="common">Rhodopseudomonas acidophila</name>
    <dbReference type="NCBI Taxonomy" id="1074"/>
    <lineage>
        <taxon>Bacteria</taxon>
        <taxon>Pseudomonadati</taxon>
        <taxon>Pseudomonadota</taxon>
        <taxon>Alphaproteobacteria</taxon>
        <taxon>Hyphomicrobiales</taxon>
        <taxon>Rhodoblastaceae</taxon>
        <taxon>Rhodoblastus</taxon>
    </lineage>
</organism>